<comment type="caution">
    <text evidence="1">The sequence shown here is derived from an EMBL/GenBank/DDBJ whole genome shotgun (WGS) entry which is preliminary data.</text>
</comment>
<name>A0A8X6K8H7_TRICU</name>
<evidence type="ECO:0000313" key="2">
    <source>
        <dbReference type="Proteomes" id="UP000887116"/>
    </source>
</evidence>
<gene>
    <name evidence="1" type="ORF">TNCT_52991</name>
</gene>
<keyword evidence="2" id="KW-1185">Reference proteome</keyword>
<sequence length="98" mass="11006">MTSGDRFTFVNQARIPPPKVVRYRVAAAPMATLSVARATSLLSRVRARGGERTDLLTGPTFVVGVKKETFKRNIGQLDLFLYFDRKEKSDCGFICVFF</sequence>
<dbReference type="EMBL" id="BMAO01020232">
    <property type="protein sequence ID" value="GFQ65839.1"/>
    <property type="molecule type" value="Genomic_DNA"/>
</dbReference>
<proteinExistence type="predicted"/>
<evidence type="ECO:0000313" key="1">
    <source>
        <dbReference type="EMBL" id="GFQ65839.1"/>
    </source>
</evidence>
<accession>A0A8X6K8H7</accession>
<dbReference type="AlphaFoldDB" id="A0A8X6K8H7"/>
<organism evidence="1 2">
    <name type="scientific">Trichonephila clavata</name>
    <name type="common">Joro spider</name>
    <name type="synonym">Nephila clavata</name>
    <dbReference type="NCBI Taxonomy" id="2740835"/>
    <lineage>
        <taxon>Eukaryota</taxon>
        <taxon>Metazoa</taxon>
        <taxon>Ecdysozoa</taxon>
        <taxon>Arthropoda</taxon>
        <taxon>Chelicerata</taxon>
        <taxon>Arachnida</taxon>
        <taxon>Araneae</taxon>
        <taxon>Araneomorphae</taxon>
        <taxon>Entelegynae</taxon>
        <taxon>Araneoidea</taxon>
        <taxon>Nephilidae</taxon>
        <taxon>Trichonephila</taxon>
    </lineage>
</organism>
<reference evidence="1" key="1">
    <citation type="submission" date="2020-07" db="EMBL/GenBank/DDBJ databases">
        <title>Multicomponent nature underlies the extraordinary mechanical properties of spider dragline silk.</title>
        <authorList>
            <person name="Kono N."/>
            <person name="Nakamura H."/>
            <person name="Mori M."/>
            <person name="Yoshida Y."/>
            <person name="Ohtoshi R."/>
            <person name="Malay A.D."/>
            <person name="Moran D.A.P."/>
            <person name="Tomita M."/>
            <person name="Numata K."/>
            <person name="Arakawa K."/>
        </authorList>
    </citation>
    <scope>NUCLEOTIDE SEQUENCE</scope>
</reference>
<dbReference type="Proteomes" id="UP000887116">
    <property type="component" value="Unassembled WGS sequence"/>
</dbReference>
<protein>
    <submittedName>
        <fullName evidence="1">Uncharacterized protein</fullName>
    </submittedName>
</protein>